<comment type="caution">
    <text evidence="4">The sequence shown here is derived from an EMBL/GenBank/DDBJ whole genome shotgun (WGS) entry which is preliminary data.</text>
</comment>
<evidence type="ECO:0000256" key="1">
    <source>
        <dbReference type="ARBA" id="ARBA00022679"/>
    </source>
</evidence>
<name>A0A556PDH6_9BACI</name>
<dbReference type="InterPro" id="IPR016181">
    <property type="entry name" value="Acyl_CoA_acyltransferase"/>
</dbReference>
<dbReference type="SUPFAM" id="SSF55729">
    <property type="entry name" value="Acyl-CoA N-acyltransferases (Nat)"/>
    <property type="match status" value="1"/>
</dbReference>
<sequence>MDKEMRGEVDMIRQAKAEDLERIKAVAERSKRKMNDEGNPQWNGTYPESFYEDDIHNRQLYVYEIDGTIAGAVCISTEGHEEYAEIPWTYKEPYLCMKRLAVDPDYQGKSIAQSFFHFTEELGKEKGIHYICADTNAINEAALRLFNRANYQFVIEKYQEGEPYPFRYYEKKINL</sequence>
<evidence type="ECO:0000256" key="2">
    <source>
        <dbReference type="ARBA" id="ARBA00023315"/>
    </source>
</evidence>
<dbReference type="Pfam" id="PF00583">
    <property type="entry name" value="Acetyltransf_1"/>
    <property type="match status" value="1"/>
</dbReference>
<dbReference type="CDD" id="cd04301">
    <property type="entry name" value="NAT_SF"/>
    <property type="match status" value="1"/>
</dbReference>
<dbReference type="OrthoDB" id="9796381at2"/>
<dbReference type="PROSITE" id="PS51186">
    <property type="entry name" value="GNAT"/>
    <property type="match status" value="1"/>
</dbReference>
<dbReference type="Proteomes" id="UP000316425">
    <property type="component" value="Unassembled WGS sequence"/>
</dbReference>
<keyword evidence="5" id="KW-1185">Reference proteome</keyword>
<dbReference type="GO" id="GO:0016747">
    <property type="term" value="F:acyltransferase activity, transferring groups other than amino-acyl groups"/>
    <property type="evidence" value="ECO:0007669"/>
    <property type="project" value="InterPro"/>
</dbReference>
<organism evidence="4 5">
    <name type="scientific">Allobacillus salarius</name>
    <dbReference type="NCBI Taxonomy" id="1955272"/>
    <lineage>
        <taxon>Bacteria</taxon>
        <taxon>Bacillati</taxon>
        <taxon>Bacillota</taxon>
        <taxon>Bacilli</taxon>
        <taxon>Bacillales</taxon>
        <taxon>Bacillaceae</taxon>
        <taxon>Allobacillus</taxon>
    </lineage>
</organism>
<dbReference type="PANTHER" id="PTHR43420">
    <property type="entry name" value="ACETYLTRANSFERASE"/>
    <property type="match status" value="1"/>
</dbReference>
<keyword evidence="1 4" id="KW-0808">Transferase</keyword>
<dbReference type="InterPro" id="IPR000182">
    <property type="entry name" value="GNAT_dom"/>
</dbReference>
<dbReference type="AlphaFoldDB" id="A0A556PDH6"/>
<evidence type="ECO:0000313" key="4">
    <source>
        <dbReference type="EMBL" id="TSJ62423.1"/>
    </source>
</evidence>
<dbReference type="InterPro" id="IPR050680">
    <property type="entry name" value="YpeA/RimI_acetyltransf"/>
</dbReference>
<protein>
    <submittedName>
        <fullName evidence="4">GNAT family N-acetyltransferase</fullName>
    </submittedName>
</protein>
<accession>A0A556PDH6</accession>
<evidence type="ECO:0000313" key="5">
    <source>
        <dbReference type="Proteomes" id="UP000316425"/>
    </source>
</evidence>
<keyword evidence="2" id="KW-0012">Acyltransferase</keyword>
<feature type="domain" description="N-acetyltransferase" evidence="3">
    <location>
        <begin position="10"/>
        <end position="174"/>
    </location>
</feature>
<reference evidence="4 5" key="1">
    <citation type="submission" date="2019-07" db="EMBL/GenBank/DDBJ databases">
        <title>Allobacillus sp. nov. SKP isolated from shrimp paste of Euphausiacea.</title>
        <authorList>
            <person name="Kanchanasin P."/>
            <person name="Tanasupawat S."/>
            <person name="Shi W."/>
            <person name="Wu L."/>
            <person name="Ma J."/>
        </authorList>
    </citation>
    <scope>NUCLEOTIDE SEQUENCE [LARGE SCALE GENOMIC DNA]</scope>
    <source>
        <strain evidence="4 5">SKP4-8</strain>
    </source>
</reference>
<evidence type="ECO:0000259" key="3">
    <source>
        <dbReference type="PROSITE" id="PS51186"/>
    </source>
</evidence>
<dbReference type="PANTHER" id="PTHR43420:SF47">
    <property type="entry name" value="N-ACETYLTRANSFERASE DOMAIN-CONTAINING PROTEIN"/>
    <property type="match status" value="1"/>
</dbReference>
<gene>
    <name evidence="4" type="ORF">FPQ13_10080</name>
</gene>
<dbReference type="Gene3D" id="3.40.630.30">
    <property type="match status" value="1"/>
</dbReference>
<proteinExistence type="predicted"/>
<dbReference type="EMBL" id="VMHE01000020">
    <property type="protein sequence ID" value="TSJ62423.1"/>
    <property type="molecule type" value="Genomic_DNA"/>
</dbReference>